<dbReference type="KEGG" id="orb:IPMB12_05050"/>
<evidence type="ECO:0000313" key="1">
    <source>
        <dbReference type="EMBL" id="QIQ21098.1"/>
    </source>
</evidence>
<sequence length="200" mass="22741">MRSFVKCEPTFFSEINSQKEHLALMMPVETFNESQSYIKVPDRTDQNSNTAPFGLPVQYHGLTITGYYDSAVNLGKYGDYYFWGFIFNNSLAEIREVFSDLIWKDMEGELYIANPMIRHADDDLLNWKVNNDTVVGIKTIPAKGSTEKLLLLEKGPMVSMLCSIQGFVPTELLNLERPDIKQRPQSSLTLNSEIPAESTK</sequence>
<keyword evidence="2" id="KW-1185">Reference proteome</keyword>
<reference evidence="1 2" key="1">
    <citation type="submission" date="2020-03" db="EMBL/GenBank/DDBJ databases">
        <title>Complete genome sequence of Orbus sp. IPMB12 (BCRC 80908).</title>
        <authorList>
            <person name="Lo W.-S."/>
            <person name="Chang T.-H."/>
            <person name="Kuo C.-H."/>
        </authorList>
    </citation>
    <scope>NUCLEOTIDE SEQUENCE [LARGE SCALE GENOMIC DNA]</scope>
    <source>
        <strain evidence="1 2">IPMB12</strain>
    </source>
</reference>
<protein>
    <submittedName>
        <fullName evidence="1">Uncharacterized protein</fullName>
    </submittedName>
</protein>
<dbReference type="AlphaFoldDB" id="A0A6G9IA38"/>
<dbReference type="EMBL" id="CP050253">
    <property type="protein sequence ID" value="QIQ21098.1"/>
    <property type="molecule type" value="Genomic_DNA"/>
</dbReference>
<dbReference type="InParanoid" id="A0A6G9IA38"/>
<proteinExistence type="predicted"/>
<organism evidence="1 2">
    <name type="scientific">Zophobihabitans entericus</name>
    <dbReference type="NCBI Taxonomy" id="1635327"/>
    <lineage>
        <taxon>Bacteria</taxon>
        <taxon>Pseudomonadati</taxon>
        <taxon>Pseudomonadota</taxon>
        <taxon>Gammaproteobacteria</taxon>
        <taxon>Orbales</taxon>
        <taxon>Orbaceae</taxon>
        <taxon>Zophobihabitans</taxon>
    </lineage>
</organism>
<accession>A0A6G9IA38</accession>
<dbReference type="RefSeq" id="WP_166915550.1">
    <property type="nucleotide sequence ID" value="NZ_CP050253.1"/>
</dbReference>
<dbReference type="Proteomes" id="UP000501168">
    <property type="component" value="Chromosome"/>
</dbReference>
<evidence type="ECO:0000313" key="2">
    <source>
        <dbReference type="Proteomes" id="UP000501168"/>
    </source>
</evidence>
<gene>
    <name evidence="1" type="ORF">IPMB12_05050</name>
</gene>
<name>A0A6G9IA38_9GAMM</name>